<name>A0A1T5J6F0_9BACT</name>
<dbReference type="EMBL" id="FUZU01000001">
    <property type="protein sequence ID" value="SKC46951.1"/>
    <property type="molecule type" value="Genomic_DNA"/>
</dbReference>
<accession>A0A1T5J6F0</accession>
<dbReference type="OrthoDB" id="9890297at2"/>
<organism evidence="1 2">
    <name type="scientific">Ohtaekwangia koreensis</name>
    <dbReference type="NCBI Taxonomy" id="688867"/>
    <lineage>
        <taxon>Bacteria</taxon>
        <taxon>Pseudomonadati</taxon>
        <taxon>Bacteroidota</taxon>
        <taxon>Cytophagia</taxon>
        <taxon>Cytophagales</taxon>
        <taxon>Fulvivirgaceae</taxon>
        <taxon>Ohtaekwangia</taxon>
    </lineage>
</organism>
<dbReference type="RefSeq" id="WP_079685402.1">
    <property type="nucleotide sequence ID" value="NZ_FUZU01000001.1"/>
</dbReference>
<sequence length="198" mass="23427">MSKIFITIIFISCLGCSPKQTEKDISNAESDSFEKSISPDTCSFCSIDPFLVESTEQDIQTNITIDFPVAIVLLDRVGLVHKYERENYDTLMKVFKMKHWGDRSEIYRLYDLYGYYTEGIKPVLIQNEVTIIDTIKNEKYVTIKDNGKKYIIDLSYYRQDDGVLMFKPGKIPIYWTMRKEEENCFEYYGFPEWYFNCR</sequence>
<keyword evidence="2" id="KW-1185">Reference proteome</keyword>
<protein>
    <submittedName>
        <fullName evidence="1">Uncharacterized protein</fullName>
    </submittedName>
</protein>
<evidence type="ECO:0000313" key="1">
    <source>
        <dbReference type="EMBL" id="SKC46951.1"/>
    </source>
</evidence>
<proteinExistence type="predicted"/>
<reference evidence="1 2" key="1">
    <citation type="submission" date="2017-02" db="EMBL/GenBank/DDBJ databases">
        <authorList>
            <person name="Peterson S.W."/>
        </authorList>
    </citation>
    <scope>NUCLEOTIDE SEQUENCE [LARGE SCALE GENOMIC DNA]</scope>
    <source>
        <strain evidence="1 2">DSM 25262</strain>
    </source>
</reference>
<dbReference type="AlphaFoldDB" id="A0A1T5J6F0"/>
<gene>
    <name evidence="1" type="ORF">SAMN05660236_0807</name>
</gene>
<dbReference type="Proteomes" id="UP000190961">
    <property type="component" value="Unassembled WGS sequence"/>
</dbReference>
<evidence type="ECO:0000313" key="2">
    <source>
        <dbReference type="Proteomes" id="UP000190961"/>
    </source>
</evidence>